<dbReference type="GO" id="GO:0097602">
    <property type="term" value="F:cullin family protein binding"/>
    <property type="evidence" value="ECO:0007669"/>
    <property type="project" value="TreeGrafter"/>
</dbReference>
<comment type="function">
    <text evidence="1">Neddylation of cullins play an essential role in the regulation of SCF-type complexes activity.</text>
</comment>
<evidence type="ECO:0000256" key="1">
    <source>
        <dbReference type="RuleBase" id="RU410713"/>
    </source>
</evidence>
<reference evidence="3 4" key="1">
    <citation type="journal article" date="2012" name="Proc. Natl. Acad. Sci. U.S.A.">
        <title>Comparative genomics of Ceriporiopsis subvermispora and Phanerochaete chrysosporium provide insight into selective ligninolysis.</title>
        <authorList>
            <person name="Fernandez-Fueyo E."/>
            <person name="Ruiz-Duenas F.J."/>
            <person name="Ferreira P."/>
            <person name="Floudas D."/>
            <person name="Hibbett D.S."/>
            <person name="Canessa P."/>
            <person name="Larrondo L.F."/>
            <person name="James T.Y."/>
            <person name="Seelenfreund D."/>
            <person name="Lobos S."/>
            <person name="Polanco R."/>
            <person name="Tello M."/>
            <person name="Honda Y."/>
            <person name="Watanabe T."/>
            <person name="Watanabe T."/>
            <person name="Ryu J.S."/>
            <person name="Kubicek C.P."/>
            <person name="Schmoll M."/>
            <person name="Gaskell J."/>
            <person name="Hammel K.E."/>
            <person name="St John F.J."/>
            <person name="Vanden Wymelenberg A."/>
            <person name="Sabat G."/>
            <person name="Splinter BonDurant S."/>
            <person name="Syed K."/>
            <person name="Yadav J.S."/>
            <person name="Doddapaneni H."/>
            <person name="Subramanian V."/>
            <person name="Lavin J.L."/>
            <person name="Oguiza J.A."/>
            <person name="Perez G."/>
            <person name="Pisabarro A.G."/>
            <person name="Ramirez L."/>
            <person name="Santoyo F."/>
            <person name="Master E."/>
            <person name="Coutinho P.M."/>
            <person name="Henrissat B."/>
            <person name="Lombard V."/>
            <person name="Magnuson J.K."/>
            <person name="Kuees U."/>
            <person name="Hori C."/>
            <person name="Igarashi K."/>
            <person name="Samejima M."/>
            <person name="Held B.W."/>
            <person name="Barry K.W."/>
            <person name="LaButti K.M."/>
            <person name="Lapidus A."/>
            <person name="Lindquist E.A."/>
            <person name="Lucas S.M."/>
            <person name="Riley R."/>
            <person name="Salamov A.A."/>
            <person name="Hoffmeister D."/>
            <person name="Schwenk D."/>
            <person name="Hadar Y."/>
            <person name="Yarden O."/>
            <person name="de Vries R.P."/>
            <person name="Wiebenga A."/>
            <person name="Stenlid J."/>
            <person name="Eastwood D."/>
            <person name="Grigoriev I.V."/>
            <person name="Berka R.M."/>
            <person name="Blanchette R.A."/>
            <person name="Kersten P."/>
            <person name="Martinez A.T."/>
            <person name="Vicuna R."/>
            <person name="Cullen D."/>
        </authorList>
    </citation>
    <scope>NUCLEOTIDE SEQUENCE [LARGE SCALE GENOMIC DNA]</scope>
    <source>
        <strain evidence="3 4">B</strain>
    </source>
</reference>
<dbReference type="InterPro" id="IPR005176">
    <property type="entry name" value="PONY_dom"/>
</dbReference>
<dbReference type="GO" id="GO:0000151">
    <property type="term" value="C:ubiquitin ligase complex"/>
    <property type="evidence" value="ECO:0007669"/>
    <property type="project" value="TreeGrafter"/>
</dbReference>
<accession>M2QFX1</accession>
<dbReference type="EMBL" id="KB445829">
    <property type="protein sequence ID" value="EMD30905.1"/>
    <property type="molecule type" value="Genomic_DNA"/>
</dbReference>
<evidence type="ECO:0000313" key="4">
    <source>
        <dbReference type="Proteomes" id="UP000016930"/>
    </source>
</evidence>
<dbReference type="GO" id="GO:0031624">
    <property type="term" value="F:ubiquitin conjugating enzyme binding"/>
    <property type="evidence" value="ECO:0007669"/>
    <property type="project" value="TreeGrafter"/>
</dbReference>
<dbReference type="HOGENOM" id="CLU_047042_0_0_1"/>
<dbReference type="GO" id="GO:0045116">
    <property type="term" value="P:protein neddylation"/>
    <property type="evidence" value="ECO:0007669"/>
    <property type="project" value="TreeGrafter"/>
</dbReference>
<dbReference type="PANTHER" id="PTHR12281:SF31">
    <property type="entry name" value="DCN1-LIKE PROTEIN 3"/>
    <property type="match status" value="1"/>
</dbReference>
<name>M2QFX1_CERS8</name>
<dbReference type="PANTHER" id="PTHR12281">
    <property type="entry name" value="RP42 RELATED"/>
    <property type="match status" value="1"/>
</dbReference>
<protein>
    <recommendedName>
        <fullName evidence="1">Defective in cullin neddylation protein</fullName>
    </recommendedName>
</protein>
<proteinExistence type="predicted"/>
<dbReference type="Gene3D" id="1.10.238.200">
    <property type="entry name" value="Cullin, PONY binding domain"/>
    <property type="match status" value="1"/>
</dbReference>
<keyword evidence="4" id="KW-1185">Reference proteome</keyword>
<dbReference type="Proteomes" id="UP000016930">
    <property type="component" value="Unassembled WGS sequence"/>
</dbReference>
<dbReference type="InterPro" id="IPR014764">
    <property type="entry name" value="DCN-prot"/>
</dbReference>
<dbReference type="Gene3D" id="1.10.8.10">
    <property type="entry name" value="DNA helicase RuvA subunit, C-terminal domain"/>
    <property type="match status" value="1"/>
</dbReference>
<dbReference type="Pfam" id="PF03556">
    <property type="entry name" value="Cullin_binding"/>
    <property type="match status" value="1"/>
</dbReference>
<feature type="non-terminal residue" evidence="3">
    <location>
        <position position="1"/>
    </location>
</feature>
<evidence type="ECO:0000313" key="3">
    <source>
        <dbReference type="EMBL" id="EMD30905.1"/>
    </source>
</evidence>
<dbReference type="Pfam" id="PF14555">
    <property type="entry name" value="UBA_4"/>
    <property type="match status" value="1"/>
</dbReference>
<dbReference type="STRING" id="914234.M2QFX1"/>
<evidence type="ECO:0000259" key="2">
    <source>
        <dbReference type="PROSITE" id="PS51229"/>
    </source>
</evidence>
<gene>
    <name evidence="3" type="ORF">CERSUDRAFT_60717</name>
</gene>
<dbReference type="InterPro" id="IPR042460">
    <property type="entry name" value="DCN1-like_PONY"/>
</dbReference>
<dbReference type="AlphaFoldDB" id="M2QFX1"/>
<feature type="domain" description="DCUN1" evidence="2">
    <location>
        <begin position="55"/>
        <end position="265"/>
    </location>
</feature>
<dbReference type="OrthoDB" id="27198at2759"/>
<dbReference type="Gene3D" id="1.10.238.10">
    <property type="entry name" value="EF-hand"/>
    <property type="match status" value="1"/>
</dbReference>
<dbReference type="GO" id="GO:0032182">
    <property type="term" value="F:ubiquitin-like protein binding"/>
    <property type="evidence" value="ECO:0007669"/>
    <property type="project" value="TreeGrafter"/>
</dbReference>
<dbReference type="PROSITE" id="PS51229">
    <property type="entry name" value="DCUN1"/>
    <property type="match status" value="1"/>
</dbReference>
<organism evidence="3 4">
    <name type="scientific">Ceriporiopsis subvermispora (strain B)</name>
    <name type="common">White-rot fungus</name>
    <name type="synonym">Gelatoporia subvermispora</name>
    <dbReference type="NCBI Taxonomy" id="914234"/>
    <lineage>
        <taxon>Eukaryota</taxon>
        <taxon>Fungi</taxon>
        <taxon>Dikarya</taxon>
        <taxon>Basidiomycota</taxon>
        <taxon>Agaricomycotina</taxon>
        <taxon>Agaricomycetes</taxon>
        <taxon>Polyporales</taxon>
        <taxon>Gelatoporiaceae</taxon>
        <taxon>Gelatoporia</taxon>
    </lineage>
</organism>
<sequence>DRQMEERVAQFCGITGASTTNARRFIEKFRGLEPALNAYYNDPNALSSQRGTPGASTSKLADLFNKYKDPDGEDIGVDGTIKFCEDLSVNPEDVVLLAVAYELKSPRMGEWSRKGWVDGWKALGCAASALDRLRLQLAQDPQYFQQVYNYTFEFSRPQGQRSLGLDMAQAFWALLIPHGLQGGALAHVNTPNDDGDEEMDDGEGWKPQYLEWWFEFLNEKGGKGVSKDTWQMFLEFVRTIDARFQKYDTEAAWPSTLDDFVEYARGRLGAS</sequence>